<evidence type="ECO:0000256" key="2">
    <source>
        <dbReference type="ARBA" id="ARBA00004123"/>
    </source>
</evidence>
<gene>
    <name evidence="8" type="primary">TDEL0D00510</name>
    <name evidence="8" type="ORF">TDEL_0D00510</name>
</gene>
<dbReference type="Pfam" id="PF08167">
    <property type="entry name" value="RIX1"/>
    <property type="match status" value="1"/>
</dbReference>
<keyword evidence="5" id="KW-0539">Nucleus</keyword>
<dbReference type="GO" id="GO:0000027">
    <property type="term" value="P:ribosomal large subunit assembly"/>
    <property type="evidence" value="ECO:0007669"/>
    <property type="project" value="EnsemblFungi"/>
</dbReference>
<evidence type="ECO:0000313" key="8">
    <source>
        <dbReference type="EMBL" id="CCE91635.1"/>
    </source>
</evidence>
<dbReference type="AlphaFoldDB" id="G8ZSP1"/>
<sequence length="778" mass="87786">MSSEPFPVTELAKRLESCDDSEFIAILKCLRSPAYVNEQLLKSELGLLVTKTLALLRSSHEIAIWRGCQTAVVICTYNPLVLCAHAGQLLAAIYSKLEQKVDYYSSSTPQTKVLLQTLVFALSSLMNLMRGKPSLSREGLVPKLKAIIPTLITLAQYEPRLTLPTLKILLYKNTTTFRPFANKFRVVLVNLIISEYEHFDKKTKQLLSDNFAYLHLIKLQGSAAEDEAQAHHKSYQDDNWRIGIFSVLSQFKPILDICGEILDLEQDNELQKLINSLTFTNNTKGSEASDFLSGLKLDMNYPITLLEITRRLNLLVDLLSSFLSLPTPYPVRIPLGTCISISEALLSMTRNFLPLRRDVRGDAELSSVIRDLLPQIQFSGIKLLSSISQTYGKLCLSMLPSILGSLELFIPLQQKSSKIDLDRCASLKSEMIGLFNLVNSFLPHMGHHMQEVDFFTKLVEVALHLTKDASTVDLVFNQQATNTLNNRKNLKKKQKKDNSSGSLSDLYTHPEKFKLESSDRLLCEVNHFLRGIISTWKVPSSQQLRILKYTISTAVQFKQQQGFIPKSLLELLRTEVLYPGDERVSILPLAVSLLKESSDEVFDILCHPRLPLSVIHHVKPLPEYVEESFEDEEEEEEEEKKDLVEEDTVAAAVSESLSHSAQEQAITTSFKSKQVVIEELTAVEPTRTTDIQEEPENDIIFKKREREEETTAPEELKRSKIISEATVTVVKQPIVTESKKVQVPATEENGASSDDDSEFEIPNIHLSDDEDDEDDSEE</sequence>
<accession>G8ZSP1</accession>
<evidence type="ECO:0000256" key="6">
    <source>
        <dbReference type="SAM" id="MobiDB-lite"/>
    </source>
</evidence>
<feature type="compositionally biased region" description="Basic and acidic residues" evidence="6">
    <location>
        <begin position="699"/>
        <end position="718"/>
    </location>
</feature>
<dbReference type="GO" id="GO:0030174">
    <property type="term" value="P:regulation of DNA-templated DNA replication initiation"/>
    <property type="evidence" value="ECO:0007669"/>
    <property type="project" value="EnsemblFungi"/>
</dbReference>
<dbReference type="GeneID" id="11502047"/>
<feature type="compositionally biased region" description="Acidic residues" evidence="6">
    <location>
        <begin position="768"/>
        <end position="778"/>
    </location>
</feature>
<reference evidence="8 9" key="1">
    <citation type="journal article" date="2011" name="Proc. Natl. Acad. Sci. U.S.A.">
        <title>Evolutionary erosion of yeast sex chromosomes by mating-type switching accidents.</title>
        <authorList>
            <person name="Gordon J.L."/>
            <person name="Armisen D."/>
            <person name="Proux-Wera E."/>
            <person name="Oheigeartaigh S.S."/>
            <person name="Byrne K.P."/>
            <person name="Wolfe K.H."/>
        </authorList>
    </citation>
    <scope>NUCLEOTIDE SEQUENCE [LARGE SCALE GENOMIC DNA]</scope>
    <source>
        <strain evidence="9">ATCC 10662 / CBS 1146 / NBRC 0425 / NCYC 2629 / NRRL Y-866</strain>
    </source>
</reference>
<evidence type="ECO:0000256" key="5">
    <source>
        <dbReference type="ARBA" id="ARBA00023242"/>
    </source>
</evidence>
<feature type="region of interest" description="Disordered" evidence="6">
    <location>
        <begin position="733"/>
        <end position="778"/>
    </location>
</feature>
<dbReference type="Proteomes" id="UP000005627">
    <property type="component" value="Chromosome 4"/>
</dbReference>
<comment type="similarity">
    <text evidence="3">Belongs to the RIX1/PELP1 family.</text>
</comment>
<evidence type="ECO:0000256" key="4">
    <source>
        <dbReference type="ARBA" id="ARBA00021502"/>
    </source>
</evidence>
<feature type="region of interest" description="Disordered" evidence="6">
    <location>
        <begin position="686"/>
        <end position="719"/>
    </location>
</feature>
<dbReference type="eggNOG" id="ENOG502R65X">
    <property type="taxonomic scope" value="Eukaryota"/>
</dbReference>
<dbReference type="OrthoDB" id="20900at2759"/>
<organism evidence="8 9">
    <name type="scientific">Torulaspora delbrueckii</name>
    <name type="common">Yeast</name>
    <name type="synonym">Candida colliculosa</name>
    <dbReference type="NCBI Taxonomy" id="4950"/>
    <lineage>
        <taxon>Eukaryota</taxon>
        <taxon>Fungi</taxon>
        <taxon>Dikarya</taxon>
        <taxon>Ascomycota</taxon>
        <taxon>Saccharomycotina</taxon>
        <taxon>Saccharomycetes</taxon>
        <taxon>Saccharomycetales</taxon>
        <taxon>Saccharomycetaceae</taxon>
        <taxon>Torulaspora</taxon>
    </lineage>
</organism>
<dbReference type="GO" id="GO:0120330">
    <property type="term" value="C:rixosome complex"/>
    <property type="evidence" value="ECO:0007669"/>
    <property type="project" value="EnsemblFungi"/>
</dbReference>
<evidence type="ECO:0000313" key="9">
    <source>
        <dbReference type="Proteomes" id="UP000005627"/>
    </source>
</evidence>
<dbReference type="InterPro" id="IPR012583">
    <property type="entry name" value="RIX1_N"/>
</dbReference>
<dbReference type="PANTHER" id="PTHR34105">
    <property type="entry name" value="PROLINE-, GLUTAMIC ACID- AND LEUCINE-RICH PROTEIN 1"/>
    <property type="match status" value="1"/>
</dbReference>
<feature type="domain" description="Pre-rRNA-processing protein RIX1 N-terminal" evidence="7">
    <location>
        <begin position="9"/>
        <end position="197"/>
    </location>
</feature>
<comment type="function">
    <text evidence="1">Component of the RIX1 complex required for processing of ITS2 sequences from 35S pre-rRNA and the nucleoplasmic transit of the pre-60S ribosomal subunits. Regulates pre-60S association of the critical remodeling factor MDN1.</text>
</comment>
<evidence type="ECO:0000259" key="7">
    <source>
        <dbReference type="Pfam" id="PF08167"/>
    </source>
</evidence>
<name>G8ZSP1_TORDE</name>
<dbReference type="STRING" id="1076872.G8ZSP1"/>
<dbReference type="RefSeq" id="XP_003680846.1">
    <property type="nucleotide sequence ID" value="XM_003680798.1"/>
</dbReference>
<dbReference type="GO" id="GO:0005829">
    <property type="term" value="C:cytosol"/>
    <property type="evidence" value="ECO:0007669"/>
    <property type="project" value="EnsemblFungi"/>
</dbReference>
<dbReference type="GO" id="GO:0003682">
    <property type="term" value="F:chromatin binding"/>
    <property type="evidence" value="ECO:0007669"/>
    <property type="project" value="EnsemblFungi"/>
</dbReference>
<dbReference type="GO" id="GO:0005654">
    <property type="term" value="C:nucleoplasm"/>
    <property type="evidence" value="ECO:0007669"/>
    <property type="project" value="EnsemblFungi"/>
</dbReference>
<feature type="region of interest" description="Disordered" evidence="6">
    <location>
        <begin position="626"/>
        <end position="647"/>
    </location>
</feature>
<dbReference type="PANTHER" id="PTHR34105:SF1">
    <property type="entry name" value="PROLINE-, GLUTAMIC ACID- AND LEUCINE-RICH PROTEIN 1"/>
    <property type="match status" value="1"/>
</dbReference>
<evidence type="ECO:0000256" key="1">
    <source>
        <dbReference type="ARBA" id="ARBA00003770"/>
    </source>
</evidence>
<dbReference type="EMBL" id="HE616745">
    <property type="protein sequence ID" value="CCE91635.1"/>
    <property type="molecule type" value="Genomic_DNA"/>
</dbReference>
<protein>
    <recommendedName>
        <fullName evidence="4">Pre-rRNA-processing protein RIX1</fullName>
    </recommendedName>
</protein>
<dbReference type="GO" id="GO:0006364">
    <property type="term" value="P:rRNA processing"/>
    <property type="evidence" value="ECO:0007669"/>
    <property type="project" value="EnsemblFungi"/>
</dbReference>
<evidence type="ECO:0000256" key="3">
    <source>
        <dbReference type="ARBA" id="ARBA00010511"/>
    </source>
</evidence>
<dbReference type="GO" id="GO:0006267">
    <property type="term" value="P:pre-replicative complex assembly involved in nuclear cell cycle DNA replication"/>
    <property type="evidence" value="ECO:0007669"/>
    <property type="project" value="EnsemblFungi"/>
</dbReference>
<dbReference type="InParanoid" id="G8ZSP1"/>
<keyword evidence="9" id="KW-1185">Reference proteome</keyword>
<comment type="subcellular location">
    <subcellularLocation>
        <location evidence="2">Nucleus</location>
    </subcellularLocation>
</comment>
<dbReference type="FunCoup" id="G8ZSP1">
    <property type="interactions" value="357"/>
</dbReference>
<proteinExistence type="inferred from homology"/>
<dbReference type="HOGENOM" id="CLU_020084_0_0_1"/>
<dbReference type="KEGG" id="tdl:TDEL_0D00510"/>